<organism evidence="1 2">
    <name type="scientific">Rhynchospora breviuscula</name>
    <dbReference type="NCBI Taxonomy" id="2022672"/>
    <lineage>
        <taxon>Eukaryota</taxon>
        <taxon>Viridiplantae</taxon>
        <taxon>Streptophyta</taxon>
        <taxon>Embryophyta</taxon>
        <taxon>Tracheophyta</taxon>
        <taxon>Spermatophyta</taxon>
        <taxon>Magnoliopsida</taxon>
        <taxon>Liliopsida</taxon>
        <taxon>Poales</taxon>
        <taxon>Cyperaceae</taxon>
        <taxon>Cyperoideae</taxon>
        <taxon>Rhynchosporeae</taxon>
        <taxon>Rhynchospora</taxon>
    </lineage>
</organism>
<dbReference type="OrthoDB" id="1868634at2759"/>
<comment type="caution">
    <text evidence="1">The sequence shown here is derived from an EMBL/GenBank/DDBJ whole genome shotgun (WGS) entry which is preliminary data.</text>
</comment>
<dbReference type="AlphaFoldDB" id="A0A9Q0CAK1"/>
<evidence type="ECO:0000313" key="1">
    <source>
        <dbReference type="EMBL" id="KAJ1690366.1"/>
    </source>
</evidence>
<dbReference type="PANTHER" id="PTHR37754">
    <property type="entry name" value="CALCIUM ION-BINDING PROTEIN"/>
    <property type="match status" value="1"/>
</dbReference>
<name>A0A9Q0CAK1_9POAL</name>
<accession>A0A9Q0CAK1</accession>
<dbReference type="EMBL" id="JAMQYH010000004">
    <property type="protein sequence ID" value="KAJ1690366.1"/>
    <property type="molecule type" value="Genomic_DNA"/>
</dbReference>
<dbReference type="PANTHER" id="PTHR37754:SF1">
    <property type="entry name" value="CALCIUM ION-BINDING PROTEIN"/>
    <property type="match status" value="1"/>
</dbReference>
<evidence type="ECO:0000313" key="2">
    <source>
        <dbReference type="Proteomes" id="UP001151287"/>
    </source>
</evidence>
<protein>
    <submittedName>
        <fullName evidence="1">Uncharacterized protein</fullName>
    </submittedName>
</protein>
<gene>
    <name evidence="1" type="ORF">LUZ63_014521</name>
</gene>
<reference evidence="1" key="1">
    <citation type="journal article" date="2022" name="Cell">
        <title>Repeat-based holocentromeres influence genome architecture and karyotype evolution.</title>
        <authorList>
            <person name="Hofstatter P.G."/>
            <person name="Thangavel G."/>
            <person name="Lux T."/>
            <person name="Neumann P."/>
            <person name="Vondrak T."/>
            <person name="Novak P."/>
            <person name="Zhang M."/>
            <person name="Costa L."/>
            <person name="Castellani M."/>
            <person name="Scott A."/>
            <person name="Toegelov H."/>
            <person name="Fuchs J."/>
            <person name="Mata-Sucre Y."/>
            <person name="Dias Y."/>
            <person name="Vanzela A.L.L."/>
            <person name="Huettel B."/>
            <person name="Almeida C.C.S."/>
            <person name="Simkova H."/>
            <person name="Souza G."/>
            <person name="Pedrosa-Harand A."/>
            <person name="Macas J."/>
            <person name="Mayer K.F.X."/>
            <person name="Houben A."/>
            <person name="Marques A."/>
        </authorList>
    </citation>
    <scope>NUCLEOTIDE SEQUENCE</scope>
    <source>
        <strain evidence="1">RhyBre1mFocal</strain>
    </source>
</reference>
<proteinExistence type="predicted"/>
<sequence length="167" mass="18972">MGISLSLLSKLGIPGASSLNTEYFYDNFFKDKNIKEFEDFHTAFIDLCKYFNDVMPGKNFGAPPKEKVKLFYDQSWEKIEDEKQRREGLIAFVKEEVKEYKTDDNALIMAGLIVPAAAVMLKNTTQNVPPVKKFMLKYIPNVVFAPTVTMLALAGVQLMQSSKKRQS</sequence>
<dbReference type="Proteomes" id="UP001151287">
    <property type="component" value="Unassembled WGS sequence"/>
</dbReference>
<keyword evidence="2" id="KW-1185">Reference proteome</keyword>